<dbReference type="InterPro" id="IPR010982">
    <property type="entry name" value="Lambda_DNA-bd_dom_sf"/>
</dbReference>
<evidence type="ECO:0000313" key="5">
    <source>
        <dbReference type="Proteomes" id="UP000823613"/>
    </source>
</evidence>
<dbReference type="Gene3D" id="1.10.260.40">
    <property type="entry name" value="lambda repressor-like DNA-binding domains"/>
    <property type="match status" value="1"/>
</dbReference>
<dbReference type="PANTHER" id="PTHR46558:SF11">
    <property type="entry name" value="HTH-TYPE TRANSCRIPTIONAL REGULATOR XRE"/>
    <property type="match status" value="1"/>
</dbReference>
<feature type="transmembrane region" description="Helical" evidence="2">
    <location>
        <begin position="176"/>
        <end position="195"/>
    </location>
</feature>
<sequence length="203" mass="23747">MDENKNIREIVAKNLAELRKNKKITQIELAQIMGYSDKAVSKRENGDTLPDIDTLYKLATFYNVSLDFLVSDDSFENKFKYVKNMNKAIIINNACIELLYCSFVWILAAIIYTYLLFISEFNFWQIFLWGLPACSAVCLIFTKIWKNKIYTLVTRSAFFWTLIVACYVQFIEYNIWPLFILMIPIQIALILSIAIKDKLKTIK</sequence>
<accession>A0A9D9DGB6</accession>
<feature type="transmembrane region" description="Helical" evidence="2">
    <location>
        <begin position="90"/>
        <end position="117"/>
    </location>
</feature>
<gene>
    <name evidence="4" type="ORF">IAC58_00855</name>
</gene>
<dbReference type="SUPFAM" id="SSF47413">
    <property type="entry name" value="lambda repressor-like DNA-binding domains"/>
    <property type="match status" value="1"/>
</dbReference>
<organism evidence="4 5">
    <name type="scientific">Candidatus Onthovivens merdipullorum</name>
    <dbReference type="NCBI Taxonomy" id="2840889"/>
    <lineage>
        <taxon>Bacteria</taxon>
        <taxon>Bacillati</taxon>
        <taxon>Bacillota</taxon>
        <taxon>Bacilli</taxon>
        <taxon>Bacillales</taxon>
        <taxon>Candidatus Onthovivens</taxon>
    </lineage>
</organism>
<evidence type="ECO:0000256" key="1">
    <source>
        <dbReference type="ARBA" id="ARBA00023125"/>
    </source>
</evidence>
<feature type="transmembrane region" description="Helical" evidence="2">
    <location>
        <begin position="123"/>
        <end position="142"/>
    </location>
</feature>
<dbReference type="GO" id="GO:0003677">
    <property type="term" value="F:DNA binding"/>
    <property type="evidence" value="ECO:0007669"/>
    <property type="project" value="UniProtKB-KW"/>
</dbReference>
<dbReference type="CDD" id="cd00093">
    <property type="entry name" value="HTH_XRE"/>
    <property type="match status" value="1"/>
</dbReference>
<dbReference type="PROSITE" id="PS50943">
    <property type="entry name" value="HTH_CROC1"/>
    <property type="match status" value="1"/>
</dbReference>
<feature type="domain" description="HTH cro/C1-type" evidence="3">
    <location>
        <begin position="15"/>
        <end position="69"/>
    </location>
</feature>
<keyword evidence="1" id="KW-0238">DNA-binding</keyword>
<feature type="transmembrane region" description="Helical" evidence="2">
    <location>
        <begin position="149"/>
        <end position="170"/>
    </location>
</feature>
<dbReference type="Pfam" id="PF01381">
    <property type="entry name" value="HTH_3"/>
    <property type="match status" value="1"/>
</dbReference>
<dbReference type="EMBL" id="JADIMY010000015">
    <property type="protein sequence ID" value="MBO8427097.1"/>
    <property type="molecule type" value="Genomic_DNA"/>
</dbReference>
<name>A0A9D9DGB6_9BACL</name>
<keyword evidence="2" id="KW-1133">Transmembrane helix</keyword>
<keyword evidence="2" id="KW-0812">Transmembrane</keyword>
<proteinExistence type="predicted"/>
<dbReference type="AlphaFoldDB" id="A0A9D9DGB6"/>
<dbReference type="PANTHER" id="PTHR46558">
    <property type="entry name" value="TRACRIPTIONAL REGULATORY PROTEIN-RELATED-RELATED"/>
    <property type="match status" value="1"/>
</dbReference>
<dbReference type="SMART" id="SM00530">
    <property type="entry name" value="HTH_XRE"/>
    <property type="match status" value="1"/>
</dbReference>
<keyword evidence="2" id="KW-0472">Membrane</keyword>
<reference evidence="4" key="1">
    <citation type="submission" date="2020-10" db="EMBL/GenBank/DDBJ databases">
        <authorList>
            <person name="Gilroy R."/>
        </authorList>
    </citation>
    <scope>NUCLEOTIDE SEQUENCE</scope>
    <source>
        <strain evidence="4">11159</strain>
    </source>
</reference>
<dbReference type="Proteomes" id="UP000823613">
    <property type="component" value="Unassembled WGS sequence"/>
</dbReference>
<comment type="caution">
    <text evidence="4">The sequence shown here is derived from an EMBL/GenBank/DDBJ whole genome shotgun (WGS) entry which is preliminary data.</text>
</comment>
<dbReference type="InterPro" id="IPR001387">
    <property type="entry name" value="Cro/C1-type_HTH"/>
</dbReference>
<evidence type="ECO:0000313" key="4">
    <source>
        <dbReference type="EMBL" id="MBO8427097.1"/>
    </source>
</evidence>
<evidence type="ECO:0000259" key="3">
    <source>
        <dbReference type="PROSITE" id="PS50943"/>
    </source>
</evidence>
<protein>
    <submittedName>
        <fullName evidence="4">Helix-turn-helix transcriptional regulator</fullName>
    </submittedName>
</protein>
<evidence type="ECO:0000256" key="2">
    <source>
        <dbReference type="SAM" id="Phobius"/>
    </source>
</evidence>
<reference evidence="4" key="2">
    <citation type="journal article" date="2021" name="PeerJ">
        <title>Extensive microbial diversity within the chicken gut microbiome revealed by metagenomics and culture.</title>
        <authorList>
            <person name="Gilroy R."/>
            <person name="Ravi A."/>
            <person name="Getino M."/>
            <person name="Pursley I."/>
            <person name="Horton D.L."/>
            <person name="Alikhan N.F."/>
            <person name="Baker D."/>
            <person name="Gharbi K."/>
            <person name="Hall N."/>
            <person name="Watson M."/>
            <person name="Adriaenssens E.M."/>
            <person name="Foster-Nyarko E."/>
            <person name="Jarju S."/>
            <person name="Secka A."/>
            <person name="Antonio M."/>
            <person name="Oren A."/>
            <person name="Chaudhuri R.R."/>
            <person name="La Ragione R."/>
            <person name="Hildebrand F."/>
            <person name="Pallen M.J."/>
        </authorList>
    </citation>
    <scope>NUCLEOTIDE SEQUENCE</scope>
    <source>
        <strain evidence="4">11159</strain>
    </source>
</reference>